<gene>
    <name evidence="2" type="ORF">A2008_00835</name>
</gene>
<dbReference type="AlphaFoldDB" id="A0A1F7WRU2"/>
<evidence type="ECO:0000313" key="3">
    <source>
        <dbReference type="Proteomes" id="UP000178735"/>
    </source>
</evidence>
<dbReference type="PANTHER" id="PTHR42951">
    <property type="entry name" value="METALLO-BETA-LACTAMASE DOMAIN-CONTAINING"/>
    <property type="match status" value="1"/>
</dbReference>
<dbReference type="Gene3D" id="3.60.15.10">
    <property type="entry name" value="Ribonuclease Z/Hydroxyacylglutathione hydrolase-like"/>
    <property type="match status" value="1"/>
</dbReference>
<feature type="domain" description="Metallo-beta-lactamase" evidence="1">
    <location>
        <begin position="13"/>
        <end position="172"/>
    </location>
</feature>
<dbReference type="InterPro" id="IPR036866">
    <property type="entry name" value="RibonucZ/Hydroxyglut_hydro"/>
</dbReference>
<dbReference type="EMBL" id="MGFH01000134">
    <property type="protein sequence ID" value="OGM04845.1"/>
    <property type="molecule type" value="Genomic_DNA"/>
</dbReference>
<evidence type="ECO:0000313" key="2">
    <source>
        <dbReference type="EMBL" id="OGM04845.1"/>
    </source>
</evidence>
<name>A0A1F7WRU2_9BACT</name>
<proteinExistence type="predicted"/>
<dbReference type="Proteomes" id="UP000178735">
    <property type="component" value="Unassembled WGS sequence"/>
</dbReference>
<dbReference type="STRING" id="1817813.A2008_00835"/>
<sequence length="199" mass="21718">MKVMLLHNHETYSCNAYLVRGDWNAISDVNTLIDIGADDYVLSRLPFISTGVGKKPVEMVILTHNHFDHAGGLRKVIEKYNPEVCAFSNSEGVTRLLGAGEYLKIGDRAFEVIPVTAHSNDSICLYSSDDKTLFSGDTPLNIKSPGGSYPISFVNSLERLASLDIEIIYSGHDDPVTLGAKAMIANTLMNVKKSLLVAD</sequence>
<comment type="caution">
    <text evidence="2">The sequence shown here is derived from an EMBL/GenBank/DDBJ whole genome shotgun (WGS) entry which is preliminary data.</text>
</comment>
<dbReference type="InterPro" id="IPR050855">
    <property type="entry name" value="NDM-1-like"/>
</dbReference>
<accession>A0A1F7WRU2</accession>
<dbReference type="InterPro" id="IPR001279">
    <property type="entry name" value="Metallo-B-lactamas"/>
</dbReference>
<dbReference type="SMART" id="SM00849">
    <property type="entry name" value="Lactamase_B"/>
    <property type="match status" value="1"/>
</dbReference>
<dbReference type="SUPFAM" id="SSF56281">
    <property type="entry name" value="Metallo-hydrolase/oxidoreductase"/>
    <property type="match status" value="1"/>
</dbReference>
<dbReference type="PANTHER" id="PTHR42951:SF4">
    <property type="entry name" value="ACYL-COENZYME A THIOESTERASE MBLAC2"/>
    <property type="match status" value="1"/>
</dbReference>
<evidence type="ECO:0000259" key="1">
    <source>
        <dbReference type="SMART" id="SM00849"/>
    </source>
</evidence>
<organism evidence="2 3">
    <name type="scientific">Candidatus Wallbacteria bacterium GWC2_49_35</name>
    <dbReference type="NCBI Taxonomy" id="1817813"/>
    <lineage>
        <taxon>Bacteria</taxon>
        <taxon>Candidatus Walliibacteriota</taxon>
    </lineage>
</organism>
<dbReference type="Pfam" id="PF00753">
    <property type="entry name" value="Lactamase_B"/>
    <property type="match status" value="1"/>
</dbReference>
<reference evidence="2 3" key="1">
    <citation type="journal article" date="2016" name="Nat. Commun.">
        <title>Thousands of microbial genomes shed light on interconnected biogeochemical processes in an aquifer system.</title>
        <authorList>
            <person name="Anantharaman K."/>
            <person name="Brown C.T."/>
            <person name="Hug L.A."/>
            <person name="Sharon I."/>
            <person name="Castelle C.J."/>
            <person name="Probst A.J."/>
            <person name="Thomas B.C."/>
            <person name="Singh A."/>
            <person name="Wilkins M.J."/>
            <person name="Karaoz U."/>
            <person name="Brodie E.L."/>
            <person name="Williams K.H."/>
            <person name="Hubbard S.S."/>
            <person name="Banfield J.F."/>
        </authorList>
    </citation>
    <scope>NUCLEOTIDE SEQUENCE [LARGE SCALE GENOMIC DNA]</scope>
</reference>
<protein>
    <recommendedName>
        <fullName evidence="1">Metallo-beta-lactamase domain-containing protein</fullName>
    </recommendedName>
</protein>